<keyword evidence="1" id="KW-1133">Transmembrane helix</keyword>
<dbReference type="EMBL" id="FXTQ01000003">
    <property type="protein sequence ID" value="SMO71613.1"/>
    <property type="molecule type" value="Genomic_DNA"/>
</dbReference>
<dbReference type="Pfam" id="PF19851">
    <property type="entry name" value="DUF6326"/>
    <property type="match status" value="1"/>
</dbReference>
<evidence type="ECO:0000313" key="2">
    <source>
        <dbReference type="EMBL" id="SMO71613.1"/>
    </source>
</evidence>
<evidence type="ECO:0000256" key="1">
    <source>
        <dbReference type="SAM" id="Phobius"/>
    </source>
</evidence>
<dbReference type="InterPro" id="IPR046289">
    <property type="entry name" value="DUF6326"/>
</dbReference>
<keyword evidence="3" id="KW-1185">Reference proteome</keyword>
<organism evidence="2 3">
    <name type="scientific">Flavobacterium nitrogenifigens</name>
    <dbReference type="NCBI Taxonomy" id="1617283"/>
    <lineage>
        <taxon>Bacteria</taxon>
        <taxon>Pseudomonadati</taxon>
        <taxon>Bacteroidota</taxon>
        <taxon>Flavobacteriia</taxon>
        <taxon>Flavobacteriales</taxon>
        <taxon>Flavobacteriaceae</taxon>
        <taxon>Flavobacterium</taxon>
    </lineage>
</organism>
<reference evidence="2 3" key="1">
    <citation type="submission" date="2017-05" db="EMBL/GenBank/DDBJ databases">
        <authorList>
            <person name="Varghese N."/>
            <person name="Submissions S."/>
        </authorList>
    </citation>
    <scope>NUCLEOTIDE SEQUENCE [LARGE SCALE GENOMIC DNA]</scope>
    <source>
        <strain evidence="2 3">DSM 29982</strain>
    </source>
</reference>
<dbReference type="AlphaFoldDB" id="A0A521DIQ9"/>
<protein>
    <recommendedName>
        <fullName evidence="4">MFS transporter</fullName>
    </recommendedName>
</protein>
<dbReference type="OrthoDB" id="1551186at2"/>
<keyword evidence="1" id="KW-0472">Membrane</keyword>
<feature type="transmembrane region" description="Helical" evidence="1">
    <location>
        <begin position="117"/>
        <end position="137"/>
    </location>
</feature>
<gene>
    <name evidence="2" type="ORF">SAMN06265220_10387</name>
</gene>
<dbReference type="Proteomes" id="UP000319267">
    <property type="component" value="Unassembled WGS sequence"/>
</dbReference>
<name>A0A521DIQ9_9FLAO</name>
<feature type="transmembrane region" description="Helical" evidence="1">
    <location>
        <begin position="63"/>
        <end position="83"/>
    </location>
</feature>
<dbReference type="RefSeq" id="WP_111378377.1">
    <property type="nucleotide sequence ID" value="NZ_CP043612.1"/>
</dbReference>
<keyword evidence="1" id="KW-0812">Transmembrane</keyword>
<feature type="transmembrane region" description="Helical" evidence="1">
    <location>
        <begin position="90"/>
        <end position="111"/>
    </location>
</feature>
<feature type="transmembrane region" description="Helical" evidence="1">
    <location>
        <begin position="20"/>
        <end position="43"/>
    </location>
</feature>
<evidence type="ECO:0000313" key="3">
    <source>
        <dbReference type="Proteomes" id="UP000319267"/>
    </source>
</evidence>
<sequence length="143" mass="16422">MSEKQINTSGYEDFRINPKIKLAALWTSVMFCYVYGDYFSLYVPKKVEDFISGDTLLDSPVKLFLAAILMAIPALMIVASVVLKPKFNRLLNIIFGIIYTLIMLLIAFTTIAPWWSFYVFFALIESVLTSVIFWTALKWPKKV</sequence>
<evidence type="ECO:0008006" key="4">
    <source>
        <dbReference type="Google" id="ProtNLM"/>
    </source>
</evidence>
<proteinExistence type="predicted"/>
<accession>A0A521DIQ9</accession>